<dbReference type="InterPro" id="IPR020084">
    <property type="entry name" value="NUDIX_hydrolase_CS"/>
</dbReference>
<dbReference type="GO" id="GO:0005777">
    <property type="term" value="C:peroxisome"/>
    <property type="evidence" value="ECO:0007669"/>
    <property type="project" value="TreeGrafter"/>
</dbReference>
<keyword evidence="6" id="KW-0378">Hydrolase</keyword>
<dbReference type="GO" id="GO:0019677">
    <property type="term" value="P:NAD+ catabolic process"/>
    <property type="evidence" value="ECO:0007669"/>
    <property type="project" value="TreeGrafter"/>
</dbReference>
<feature type="domain" description="Nudix hydrolase" evidence="10">
    <location>
        <begin position="137"/>
        <end position="265"/>
    </location>
</feature>
<sequence length="299" mass="33296">MPANPNTHIPAGTPYFALSLSHRPPNIELPTPCEVLRDTLLKRYDVLDMRFAVAFGSLTQDDASILGPARSLLDWNERYKFCPACGSALYSAWSGHKRICSSLLSTLAKPSMFVQLSGQVPAHECISWTSMQNYTYPRTDPVVLVGVVNATNDKILLGRKKGWPNGFYSCIAGFVEQGETIEDAARREAMEETGLDIGHVTYQCSQPWPFPAQLMFGMLAHVKAPDAHIRLDLDNELEEAFFASRSDVLSILENRHNKEGNGFRRHGHTVTVPGRRAMAHMLLSKWASKHVEGSEQSKL</sequence>
<evidence type="ECO:0000256" key="1">
    <source>
        <dbReference type="ARBA" id="ARBA00001946"/>
    </source>
</evidence>
<reference evidence="11 12" key="1">
    <citation type="journal article" date="2007" name="Proc. Natl. Acad. Sci. U.S.A.">
        <title>Dandruff-associated Malassezia genomes reveal convergent and divergent virulence traits shared with plant and human fungal pathogens.</title>
        <authorList>
            <person name="Xu J."/>
            <person name="Saunders C.W."/>
            <person name="Hu P."/>
            <person name="Grant R.A."/>
            <person name="Boekhout T."/>
            <person name="Kuramae E.E."/>
            <person name="Kronstad J.W."/>
            <person name="Deangelis Y.M."/>
            <person name="Reeder N.L."/>
            <person name="Johnstone K.R."/>
            <person name="Leland M."/>
            <person name="Fieno A.M."/>
            <person name="Begley W.M."/>
            <person name="Sun Y."/>
            <person name="Lacey M.P."/>
            <person name="Chaudhary T."/>
            <person name="Keough T."/>
            <person name="Chu L."/>
            <person name="Sears R."/>
            <person name="Yuan B."/>
            <person name="Dawson T.L.Jr."/>
        </authorList>
    </citation>
    <scope>NUCLEOTIDE SEQUENCE [LARGE SCALE GENOMIC DNA]</scope>
    <source>
        <strain evidence="12">ATCC MYA-4612 / CBS 7966</strain>
    </source>
</reference>
<dbReference type="PROSITE" id="PS00893">
    <property type="entry name" value="NUDIX_BOX"/>
    <property type="match status" value="1"/>
</dbReference>
<dbReference type="GO" id="GO:0006742">
    <property type="term" value="P:NADP+ catabolic process"/>
    <property type="evidence" value="ECO:0007669"/>
    <property type="project" value="TreeGrafter"/>
</dbReference>
<evidence type="ECO:0000256" key="4">
    <source>
        <dbReference type="ARBA" id="ARBA00012381"/>
    </source>
</evidence>
<comment type="cofactor">
    <cofactor evidence="2">
        <name>Zn(2+)</name>
        <dbReference type="ChEBI" id="CHEBI:29105"/>
    </cofactor>
</comment>
<keyword evidence="5" id="KW-0479">Metal-binding</keyword>
<dbReference type="EC" id="3.6.1.22" evidence="4"/>
<dbReference type="Proteomes" id="UP000008837">
    <property type="component" value="Unassembled WGS sequence"/>
</dbReference>
<evidence type="ECO:0000256" key="6">
    <source>
        <dbReference type="ARBA" id="ARBA00022801"/>
    </source>
</evidence>
<keyword evidence="8" id="KW-0520">NAD</keyword>
<comment type="similarity">
    <text evidence="3">Belongs to the Nudix hydrolase family. NudC subfamily.</text>
</comment>
<dbReference type="CDD" id="cd03429">
    <property type="entry name" value="NUDIX_NADH_pyrophosphatase_Nudt13"/>
    <property type="match status" value="1"/>
</dbReference>
<dbReference type="PROSITE" id="PS51462">
    <property type="entry name" value="NUDIX"/>
    <property type="match status" value="1"/>
</dbReference>
<evidence type="ECO:0000256" key="5">
    <source>
        <dbReference type="ARBA" id="ARBA00022723"/>
    </source>
</evidence>
<dbReference type="OrthoDB" id="10249612at2759"/>
<evidence type="ECO:0000313" key="12">
    <source>
        <dbReference type="Proteomes" id="UP000008837"/>
    </source>
</evidence>
<proteinExistence type="inferred from homology"/>
<dbReference type="GO" id="GO:0005829">
    <property type="term" value="C:cytosol"/>
    <property type="evidence" value="ECO:0007669"/>
    <property type="project" value="TreeGrafter"/>
</dbReference>
<evidence type="ECO:0000313" key="11">
    <source>
        <dbReference type="EMBL" id="EDP43527.1"/>
    </source>
</evidence>
<comment type="caution">
    <text evidence="11">The sequence shown here is derived from an EMBL/GenBank/DDBJ whole genome shotgun (WGS) entry which is preliminary data.</text>
</comment>
<dbReference type="GO" id="GO:0046872">
    <property type="term" value="F:metal ion binding"/>
    <property type="evidence" value="ECO:0007669"/>
    <property type="project" value="UniProtKB-KW"/>
</dbReference>
<dbReference type="KEGG" id="mgl:MGL_1740"/>
<dbReference type="InterPro" id="IPR000086">
    <property type="entry name" value="NUDIX_hydrolase_dom"/>
</dbReference>
<dbReference type="VEuPathDB" id="FungiDB:MGL_1740"/>
<keyword evidence="7" id="KW-0460">Magnesium</keyword>
<dbReference type="STRING" id="425265.A8Q162"/>
<comment type="cofactor">
    <cofactor evidence="1">
        <name>Mg(2+)</name>
        <dbReference type="ChEBI" id="CHEBI:18420"/>
    </cofactor>
</comment>
<dbReference type="InParanoid" id="A8Q162"/>
<dbReference type="OMA" id="PAHECIS"/>
<dbReference type="Pfam" id="PF00293">
    <property type="entry name" value="NUDIX"/>
    <property type="match status" value="1"/>
</dbReference>
<organism evidence="11 12">
    <name type="scientific">Malassezia globosa (strain ATCC MYA-4612 / CBS 7966)</name>
    <name type="common">Dandruff-associated fungus</name>
    <dbReference type="NCBI Taxonomy" id="425265"/>
    <lineage>
        <taxon>Eukaryota</taxon>
        <taxon>Fungi</taxon>
        <taxon>Dikarya</taxon>
        <taxon>Basidiomycota</taxon>
        <taxon>Ustilaginomycotina</taxon>
        <taxon>Malasseziomycetes</taxon>
        <taxon>Malasseziales</taxon>
        <taxon>Malasseziaceae</taxon>
        <taxon>Malassezia</taxon>
    </lineage>
</organism>
<protein>
    <recommendedName>
        <fullName evidence="4">NAD(+) diphosphatase</fullName>
        <ecNumber evidence="4">3.6.1.22</ecNumber>
    </recommendedName>
</protein>
<evidence type="ECO:0000256" key="9">
    <source>
        <dbReference type="ARBA" id="ARBA00023679"/>
    </source>
</evidence>
<evidence type="ECO:0000256" key="8">
    <source>
        <dbReference type="ARBA" id="ARBA00023027"/>
    </source>
</evidence>
<evidence type="ECO:0000259" key="10">
    <source>
        <dbReference type="PROSITE" id="PS51462"/>
    </source>
</evidence>
<dbReference type="EMBL" id="AAYY01000006">
    <property type="protein sequence ID" value="EDP43527.1"/>
    <property type="molecule type" value="Genomic_DNA"/>
</dbReference>
<evidence type="ECO:0000256" key="3">
    <source>
        <dbReference type="ARBA" id="ARBA00009595"/>
    </source>
</evidence>
<dbReference type="Gene3D" id="3.90.79.10">
    <property type="entry name" value="Nucleoside Triphosphate Pyrophosphohydrolase"/>
    <property type="match status" value="1"/>
</dbReference>
<evidence type="ECO:0000256" key="2">
    <source>
        <dbReference type="ARBA" id="ARBA00001947"/>
    </source>
</evidence>
<dbReference type="InterPro" id="IPR050241">
    <property type="entry name" value="NAD-cap_RNA_hydrolase_NudC"/>
</dbReference>
<evidence type="ECO:0000256" key="7">
    <source>
        <dbReference type="ARBA" id="ARBA00022842"/>
    </source>
</evidence>
<accession>A8Q162</accession>
<dbReference type="GeneID" id="5855048"/>
<dbReference type="PANTHER" id="PTHR42904">
    <property type="entry name" value="NUDIX HYDROLASE, NUDC SUBFAMILY"/>
    <property type="match status" value="1"/>
</dbReference>
<dbReference type="PANTHER" id="PTHR42904:SF6">
    <property type="entry name" value="NAD-CAPPED RNA HYDROLASE NUDT12"/>
    <property type="match status" value="1"/>
</dbReference>
<dbReference type="InterPro" id="IPR049734">
    <property type="entry name" value="NudC-like_C"/>
</dbReference>
<dbReference type="GO" id="GO:0035529">
    <property type="term" value="F:NADH pyrophosphatase activity"/>
    <property type="evidence" value="ECO:0007669"/>
    <property type="project" value="TreeGrafter"/>
</dbReference>
<dbReference type="AlphaFoldDB" id="A8Q162"/>
<dbReference type="SUPFAM" id="SSF55811">
    <property type="entry name" value="Nudix"/>
    <property type="match status" value="1"/>
</dbReference>
<comment type="catalytic activity">
    <reaction evidence="9">
        <text>a 5'-end NAD(+)-phospho-ribonucleoside in mRNA + H2O = a 5'-end phospho-adenosine-phospho-ribonucleoside in mRNA + beta-nicotinamide D-ribonucleotide + 2 H(+)</text>
        <dbReference type="Rhea" id="RHEA:60876"/>
        <dbReference type="Rhea" id="RHEA-COMP:15698"/>
        <dbReference type="Rhea" id="RHEA-COMP:15719"/>
        <dbReference type="ChEBI" id="CHEBI:14649"/>
        <dbReference type="ChEBI" id="CHEBI:15377"/>
        <dbReference type="ChEBI" id="CHEBI:15378"/>
        <dbReference type="ChEBI" id="CHEBI:144029"/>
        <dbReference type="ChEBI" id="CHEBI:144051"/>
    </reaction>
    <physiologicalReaction direction="left-to-right" evidence="9">
        <dbReference type="Rhea" id="RHEA:60877"/>
    </physiologicalReaction>
</comment>
<dbReference type="RefSeq" id="XP_001730741.1">
    <property type="nucleotide sequence ID" value="XM_001730689.1"/>
</dbReference>
<keyword evidence="12" id="KW-1185">Reference proteome</keyword>
<gene>
    <name evidence="11" type="ORF">MGL_1740</name>
</gene>
<name>A8Q162_MALGO</name>
<dbReference type="Gene3D" id="3.90.79.20">
    <property type="match status" value="1"/>
</dbReference>
<dbReference type="InterPro" id="IPR015797">
    <property type="entry name" value="NUDIX_hydrolase-like_dom_sf"/>
</dbReference>